<keyword evidence="4" id="KW-1185">Reference proteome</keyword>
<name>A0ABS8XJJ1_9BURK</name>
<evidence type="ECO:0000259" key="2">
    <source>
        <dbReference type="Pfam" id="PF07589"/>
    </source>
</evidence>
<sequence>MRPIATRTAAVLCAALCTSAAHAGLIRIDAKSASPSVFSDFSITYDDGIAGDGRFQFAELVSFTYLAVAHDATYSVLLVNPDVPDIMTTNYVSGMGTGQDWVFGTSAGTSGPVYVVAQSRFFYTETALPEPVPVPEPATLALVGAGLAVALRRRRPIAG</sequence>
<evidence type="ECO:0000313" key="3">
    <source>
        <dbReference type="EMBL" id="MCE4553029.1"/>
    </source>
</evidence>
<dbReference type="InterPro" id="IPR013424">
    <property type="entry name" value="Ice-binding_C"/>
</dbReference>
<evidence type="ECO:0000313" key="4">
    <source>
        <dbReference type="Proteomes" id="UP001200741"/>
    </source>
</evidence>
<protein>
    <submittedName>
        <fullName evidence="3">PEP-CTERM sorting domain-containing protein</fullName>
    </submittedName>
</protein>
<proteinExistence type="predicted"/>
<reference evidence="3 4" key="1">
    <citation type="submission" date="2021-12" db="EMBL/GenBank/DDBJ databases">
        <title>Genome seq of P8.</title>
        <authorList>
            <person name="Seo T."/>
        </authorList>
    </citation>
    <scope>NUCLEOTIDE SEQUENCE [LARGE SCALE GENOMIC DNA]</scope>
    <source>
        <strain evidence="3 4">P8</strain>
    </source>
</reference>
<dbReference type="RefSeq" id="WP_233369741.1">
    <property type="nucleotide sequence ID" value="NZ_JAJTWU010000001.1"/>
</dbReference>
<feature type="domain" description="Ice-binding protein C-terminal" evidence="2">
    <location>
        <begin position="133"/>
        <end position="155"/>
    </location>
</feature>
<dbReference type="NCBIfam" id="TIGR02595">
    <property type="entry name" value="PEP_CTERM"/>
    <property type="match status" value="1"/>
</dbReference>
<evidence type="ECO:0000256" key="1">
    <source>
        <dbReference type="SAM" id="SignalP"/>
    </source>
</evidence>
<keyword evidence="1" id="KW-0732">Signal</keyword>
<comment type="caution">
    <text evidence="3">The sequence shown here is derived from an EMBL/GenBank/DDBJ whole genome shotgun (WGS) entry which is preliminary data.</text>
</comment>
<dbReference type="Proteomes" id="UP001200741">
    <property type="component" value="Unassembled WGS sequence"/>
</dbReference>
<accession>A0ABS8XJJ1</accession>
<feature type="chain" id="PRO_5046583893" evidence="1">
    <location>
        <begin position="24"/>
        <end position="159"/>
    </location>
</feature>
<feature type="signal peptide" evidence="1">
    <location>
        <begin position="1"/>
        <end position="23"/>
    </location>
</feature>
<gene>
    <name evidence="3" type="ORF">LXT13_01035</name>
</gene>
<organism evidence="3 4">
    <name type="scientific">Pelomonas cellulosilytica</name>
    <dbReference type="NCBI Taxonomy" id="2906762"/>
    <lineage>
        <taxon>Bacteria</taxon>
        <taxon>Pseudomonadati</taxon>
        <taxon>Pseudomonadota</taxon>
        <taxon>Betaproteobacteria</taxon>
        <taxon>Burkholderiales</taxon>
        <taxon>Sphaerotilaceae</taxon>
        <taxon>Roseateles</taxon>
    </lineage>
</organism>
<dbReference type="EMBL" id="JAJTWU010000001">
    <property type="protein sequence ID" value="MCE4553029.1"/>
    <property type="molecule type" value="Genomic_DNA"/>
</dbReference>
<dbReference type="Pfam" id="PF07589">
    <property type="entry name" value="PEP-CTERM"/>
    <property type="match status" value="1"/>
</dbReference>